<dbReference type="AlphaFoldDB" id="A0AA39XCM0"/>
<dbReference type="Proteomes" id="UP001175000">
    <property type="component" value="Unassembled WGS sequence"/>
</dbReference>
<name>A0AA39XCM0_9PEZI</name>
<comment type="caution">
    <text evidence="2">The sequence shown here is derived from an EMBL/GenBank/DDBJ whole genome shotgun (WGS) entry which is preliminary data.</text>
</comment>
<protein>
    <submittedName>
        <fullName evidence="2">Uncharacterized protein</fullName>
    </submittedName>
</protein>
<feature type="compositionally biased region" description="Low complexity" evidence="1">
    <location>
        <begin position="562"/>
        <end position="573"/>
    </location>
</feature>
<reference evidence="2" key="1">
    <citation type="submission" date="2023-06" db="EMBL/GenBank/DDBJ databases">
        <title>Genome-scale phylogeny and comparative genomics of the fungal order Sordariales.</title>
        <authorList>
            <consortium name="Lawrence Berkeley National Laboratory"/>
            <person name="Hensen N."/>
            <person name="Bonometti L."/>
            <person name="Westerberg I."/>
            <person name="Brannstrom I.O."/>
            <person name="Guillou S."/>
            <person name="Cros-Aarteil S."/>
            <person name="Calhoun S."/>
            <person name="Haridas S."/>
            <person name="Kuo A."/>
            <person name="Mondo S."/>
            <person name="Pangilinan J."/>
            <person name="Riley R."/>
            <person name="Labutti K."/>
            <person name="Andreopoulos B."/>
            <person name="Lipzen A."/>
            <person name="Chen C."/>
            <person name="Yanf M."/>
            <person name="Daum C."/>
            <person name="Ng V."/>
            <person name="Clum A."/>
            <person name="Steindorff A."/>
            <person name="Ohm R."/>
            <person name="Martin F."/>
            <person name="Silar P."/>
            <person name="Natvig D."/>
            <person name="Lalanne C."/>
            <person name="Gautier V."/>
            <person name="Ament-Velasquez S.L."/>
            <person name="Kruys A."/>
            <person name="Hutchinson M.I."/>
            <person name="Powell A.J."/>
            <person name="Barry K."/>
            <person name="Miller A.N."/>
            <person name="Grigoriev I.V."/>
            <person name="Debuchy R."/>
            <person name="Gladieux P."/>
            <person name="Thoren M.H."/>
            <person name="Johannesson H."/>
        </authorList>
    </citation>
    <scope>NUCLEOTIDE SEQUENCE</scope>
    <source>
        <strain evidence="2">CBS 606.72</strain>
    </source>
</reference>
<feature type="compositionally biased region" description="Basic and acidic residues" evidence="1">
    <location>
        <begin position="551"/>
        <end position="561"/>
    </location>
</feature>
<keyword evidence="3" id="KW-1185">Reference proteome</keyword>
<sequence length="735" mass="81102">MDPTISGTVGFGHNHNSLRSRMGRAIRRVSSSLIGNNTNIDAASSSVTPRPCLLKQVFNSVTKRLTLKQVAQPVIDIDPVPALPMIDIDIRLFSPEEETALFGSLGNFSNEVSNEIDLVEDHFKPATPTENQPLMVHRQRTRITKMGSIEHFPERTTSGSSNLTMFTACESVAGSFSSFHTARSDLSPHGTDSADSSALSGIEEETSTSSVLADCCDYFAEVSSICEPEIETAPTAEVYHNGATHQVTVSQTDLALEERNLVIPQEVSIESAEDLGVIRLEFGPFCTQLSVIYEESTLVDEKMTEKTELLETEKFESEVVETGVLESSILDTELLESELVVDSNNEVRFDDVFRFLTNPPSAEDPHAATDTSIMAESDISEETELMVHGNEMNFDQVVSVFAKIYGKAHATEGPHYATHASTTADSEKGDLYLVRSEETNTSDALEFASAEPLTFRDHSSEMDEIEINSSFGDELEEYVPQSEHKNNGDTSNLEEHVDATQAEEDNSSTFHHTVDGFSDNAHTFEHEHIATAEDANSSIRYDSNEVQATEGDDHSTEEKKSSASSSPPNITTSAWNQYTTLNEQDMKLFHSTHPNAASLLNGELPEGGDSYFSGYRQLDQESDAASHNQEDDNISTCSYRSCKSIMESAWAQVSFIDEDGHIDTYANAEMRGENGRLGRLHKCTWALMPRTQTVARVSNVPQLVLITPDREECGLEDMNYYPCANAWADMDSEEE</sequence>
<feature type="region of interest" description="Disordered" evidence="1">
    <location>
        <begin position="545"/>
        <end position="573"/>
    </location>
</feature>
<evidence type="ECO:0000313" key="2">
    <source>
        <dbReference type="EMBL" id="KAK0631471.1"/>
    </source>
</evidence>
<proteinExistence type="predicted"/>
<organism evidence="2 3">
    <name type="scientific">Immersiella caudata</name>
    <dbReference type="NCBI Taxonomy" id="314043"/>
    <lineage>
        <taxon>Eukaryota</taxon>
        <taxon>Fungi</taxon>
        <taxon>Dikarya</taxon>
        <taxon>Ascomycota</taxon>
        <taxon>Pezizomycotina</taxon>
        <taxon>Sordariomycetes</taxon>
        <taxon>Sordariomycetidae</taxon>
        <taxon>Sordariales</taxon>
        <taxon>Lasiosphaeriaceae</taxon>
        <taxon>Immersiella</taxon>
    </lineage>
</organism>
<dbReference type="EMBL" id="JAULSU010000001">
    <property type="protein sequence ID" value="KAK0631471.1"/>
    <property type="molecule type" value="Genomic_DNA"/>
</dbReference>
<feature type="region of interest" description="Disordered" evidence="1">
    <location>
        <begin position="183"/>
        <end position="202"/>
    </location>
</feature>
<gene>
    <name evidence="2" type="ORF">B0T14DRAFT_490020</name>
</gene>
<accession>A0AA39XCM0</accession>
<evidence type="ECO:0000256" key="1">
    <source>
        <dbReference type="SAM" id="MobiDB-lite"/>
    </source>
</evidence>
<evidence type="ECO:0000313" key="3">
    <source>
        <dbReference type="Proteomes" id="UP001175000"/>
    </source>
</evidence>